<keyword evidence="6" id="KW-1185">Reference proteome</keyword>
<accession>A0AAE8N5W8</accession>
<feature type="signal peptide" evidence="3">
    <location>
        <begin position="1"/>
        <end position="20"/>
    </location>
</feature>
<proteinExistence type="predicted"/>
<feature type="domain" description="Peptidase A1" evidence="4">
    <location>
        <begin position="1"/>
        <end position="426"/>
    </location>
</feature>
<dbReference type="EMBL" id="ONZQ02000017">
    <property type="protein sequence ID" value="SPO06757.1"/>
    <property type="molecule type" value="Genomic_DNA"/>
</dbReference>
<dbReference type="InterPro" id="IPR021109">
    <property type="entry name" value="Peptidase_aspartic_dom_sf"/>
</dbReference>
<dbReference type="Proteomes" id="UP001187682">
    <property type="component" value="Unassembled WGS sequence"/>
</dbReference>
<evidence type="ECO:0000256" key="3">
    <source>
        <dbReference type="SAM" id="SignalP"/>
    </source>
</evidence>
<organism evidence="5 6">
    <name type="scientific">Cephalotrichum gorgonifer</name>
    <dbReference type="NCBI Taxonomy" id="2041049"/>
    <lineage>
        <taxon>Eukaryota</taxon>
        <taxon>Fungi</taxon>
        <taxon>Dikarya</taxon>
        <taxon>Ascomycota</taxon>
        <taxon>Pezizomycotina</taxon>
        <taxon>Sordariomycetes</taxon>
        <taxon>Hypocreomycetidae</taxon>
        <taxon>Microascales</taxon>
        <taxon>Microascaceae</taxon>
        <taxon>Cephalotrichum</taxon>
    </lineage>
</organism>
<evidence type="ECO:0000259" key="4">
    <source>
        <dbReference type="PROSITE" id="PS51767"/>
    </source>
</evidence>
<protein>
    <recommendedName>
        <fullName evidence="4">Peptidase A1 domain-containing protein</fullName>
    </recommendedName>
</protein>
<gene>
    <name evidence="5" type="ORF">DNG_09451</name>
</gene>
<dbReference type="Gene3D" id="2.40.70.10">
    <property type="entry name" value="Acid Proteases"/>
    <property type="match status" value="1"/>
</dbReference>
<keyword evidence="2" id="KW-0472">Membrane</keyword>
<keyword evidence="3" id="KW-0732">Signal</keyword>
<dbReference type="SUPFAM" id="SSF50630">
    <property type="entry name" value="Acid proteases"/>
    <property type="match status" value="1"/>
</dbReference>
<evidence type="ECO:0000256" key="2">
    <source>
        <dbReference type="SAM" id="Phobius"/>
    </source>
</evidence>
<name>A0AAE8N5W8_9PEZI</name>
<feature type="region of interest" description="Disordered" evidence="1">
    <location>
        <begin position="512"/>
        <end position="537"/>
    </location>
</feature>
<feature type="chain" id="PRO_5041972875" description="Peptidase A1 domain-containing protein" evidence="3">
    <location>
        <begin position="21"/>
        <end position="578"/>
    </location>
</feature>
<feature type="transmembrane region" description="Helical" evidence="2">
    <location>
        <begin position="482"/>
        <end position="505"/>
    </location>
</feature>
<keyword evidence="2" id="KW-0812">Transmembrane</keyword>
<dbReference type="AlphaFoldDB" id="A0AAE8N5W8"/>
<keyword evidence="2" id="KW-1133">Transmembrane helix</keyword>
<evidence type="ECO:0000256" key="1">
    <source>
        <dbReference type="SAM" id="MobiDB-lite"/>
    </source>
</evidence>
<evidence type="ECO:0000313" key="5">
    <source>
        <dbReference type="EMBL" id="SPO06757.1"/>
    </source>
</evidence>
<comment type="caution">
    <text evidence="5">The sequence shown here is derived from an EMBL/GenBank/DDBJ whole genome shotgun (WGS) entry which is preliminary data.</text>
</comment>
<reference evidence="5" key="1">
    <citation type="submission" date="2018-03" db="EMBL/GenBank/DDBJ databases">
        <authorList>
            <person name="Guldener U."/>
        </authorList>
    </citation>
    <scope>NUCLEOTIDE SEQUENCE</scope>
</reference>
<dbReference type="PROSITE" id="PS51767">
    <property type="entry name" value="PEPTIDASE_A1"/>
    <property type="match status" value="1"/>
</dbReference>
<dbReference type="InterPro" id="IPR033121">
    <property type="entry name" value="PEPTIDASE_A1"/>
</dbReference>
<evidence type="ECO:0000313" key="6">
    <source>
        <dbReference type="Proteomes" id="UP001187682"/>
    </source>
</evidence>
<sequence>MPLRERILLATTAVVRLCAAAGTVQLAWTTDARVSEAGFNKTFGPDGPWQAVAIFAGDFKKDFSGVAGVPVPMWPSGSSTSEIPVVKGNYSAADSSAAVGTNTIRGDSDDWFSTPFLNSSSMGSEFFDTMALPEKTDTTPRLNVNVSVIASDEYLRTLPDGRQVNQSVGILGLGPNSERGESEASITRQDYPSILEQLKSDDEIGSASFGFHVGSAALDQPGSLILGGYEKNRVIGQAGVFKLHSLPIIPLSDVALGVETGGSPFNSADPISVYRGVPSATTDVPDLAREFGAKEGSAMVIANPAVPYLYLPPGTCEETAKHLPVTLDESLGVYLWNTSDPQFERIVTSPAYLAFIFSDQSATTITIKVPFALLNLTLTEPLADRPTPYFPCQSVDPGYGFWMLGRAFLQAALMAVNFDSGLLFLAQAPGPGLEQSVIQELPEGGEGLEGLAESKFAESWAATWTPLPGAEDDTRRKLSGGAIAGITVGAVAGVAVVAGVVFLLLRRRKAQGAKGQERPASNQTSSEGGVAELKGTPVLEMGETDRRIAEMHSPVVVHEAPGRSEVAELPASSPRADG</sequence>